<evidence type="ECO:0000256" key="2">
    <source>
        <dbReference type="ARBA" id="ARBA00023122"/>
    </source>
</evidence>
<dbReference type="Pfam" id="PF00571">
    <property type="entry name" value="CBS"/>
    <property type="match status" value="3"/>
</dbReference>
<accession>A0A6P5G1G9</accession>
<dbReference type="InterPro" id="IPR050511">
    <property type="entry name" value="AMPK_gamma/SDS23_families"/>
</dbReference>
<evidence type="ECO:0000313" key="5">
    <source>
        <dbReference type="Proteomes" id="UP000515123"/>
    </source>
</evidence>
<proteinExistence type="predicted"/>
<reference evidence="5" key="1">
    <citation type="journal article" date="2015" name="Nat. Genet.">
        <title>The pineapple genome and the evolution of CAM photosynthesis.</title>
        <authorList>
            <person name="Ming R."/>
            <person name="VanBuren R."/>
            <person name="Wai C.M."/>
            <person name="Tang H."/>
            <person name="Schatz M.C."/>
            <person name="Bowers J.E."/>
            <person name="Lyons E."/>
            <person name="Wang M.L."/>
            <person name="Chen J."/>
            <person name="Biggers E."/>
            <person name="Zhang J."/>
            <person name="Huang L."/>
            <person name="Zhang L."/>
            <person name="Miao W."/>
            <person name="Zhang J."/>
            <person name="Ye Z."/>
            <person name="Miao C."/>
            <person name="Lin Z."/>
            <person name="Wang H."/>
            <person name="Zhou H."/>
            <person name="Yim W.C."/>
            <person name="Priest H.D."/>
            <person name="Zheng C."/>
            <person name="Woodhouse M."/>
            <person name="Edger P.P."/>
            <person name="Guyot R."/>
            <person name="Guo H.B."/>
            <person name="Guo H."/>
            <person name="Zheng G."/>
            <person name="Singh R."/>
            <person name="Sharma A."/>
            <person name="Min X."/>
            <person name="Zheng Y."/>
            <person name="Lee H."/>
            <person name="Gurtowski J."/>
            <person name="Sedlazeck F.J."/>
            <person name="Harkess A."/>
            <person name="McKain M.R."/>
            <person name="Liao Z."/>
            <person name="Fang J."/>
            <person name="Liu J."/>
            <person name="Zhang X."/>
            <person name="Zhang Q."/>
            <person name="Hu W."/>
            <person name="Qin Y."/>
            <person name="Wang K."/>
            <person name="Chen L.Y."/>
            <person name="Shirley N."/>
            <person name="Lin Y.R."/>
            <person name="Liu L.Y."/>
            <person name="Hernandez A.G."/>
            <person name="Wright C.L."/>
            <person name="Bulone V."/>
            <person name="Tuskan G.A."/>
            <person name="Heath K."/>
            <person name="Zee F."/>
            <person name="Moore P.H."/>
            <person name="Sunkar R."/>
            <person name="Leebens-Mack J.H."/>
            <person name="Mockler T."/>
            <person name="Bennetzen J.L."/>
            <person name="Freeling M."/>
            <person name="Sankoff D."/>
            <person name="Paterson A.H."/>
            <person name="Zhu X."/>
            <person name="Yang X."/>
            <person name="Smith J.A."/>
            <person name="Cushman J.C."/>
            <person name="Paull R.E."/>
            <person name="Yu Q."/>
        </authorList>
    </citation>
    <scope>NUCLEOTIDE SEQUENCE [LARGE SCALE GENOMIC DNA]</scope>
    <source>
        <strain evidence="5">cv. F153</strain>
    </source>
</reference>
<dbReference type="AlphaFoldDB" id="A0A6P5G1G9"/>
<dbReference type="SMART" id="SM00116">
    <property type="entry name" value="CBS"/>
    <property type="match status" value="3"/>
</dbReference>
<keyword evidence="2 3" id="KW-0129">CBS domain</keyword>
<organism evidence="5 6">
    <name type="scientific">Ananas comosus</name>
    <name type="common">Pineapple</name>
    <name type="synonym">Ananas ananas</name>
    <dbReference type="NCBI Taxonomy" id="4615"/>
    <lineage>
        <taxon>Eukaryota</taxon>
        <taxon>Viridiplantae</taxon>
        <taxon>Streptophyta</taxon>
        <taxon>Embryophyta</taxon>
        <taxon>Tracheophyta</taxon>
        <taxon>Spermatophyta</taxon>
        <taxon>Magnoliopsida</taxon>
        <taxon>Liliopsida</taxon>
        <taxon>Poales</taxon>
        <taxon>Bromeliaceae</taxon>
        <taxon>Bromelioideae</taxon>
        <taxon>Ananas</taxon>
    </lineage>
</organism>
<dbReference type="Gene3D" id="3.10.580.10">
    <property type="entry name" value="CBS-domain"/>
    <property type="match status" value="2"/>
</dbReference>
<evidence type="ECO:0000256" key="1">
    <source>
        <dbReference type="ARBA" id="ARBA00022737"/>
    </source>
</evidence>
<dbReference type="GeneID" id="109717641"/>
<dbReference type="InterPro" id="IPR046342">
    <property type="entry name" value="CBS_dom_sf"/>
</dbReference>
<dbReference type="PROSITE" id="PS51371">
    <property type="entry name" value="CBS"/>
    <property type="match status" value="2"/>
</dbReference>
<keyword evidence="5" id="KW-1185">Reference proteome</keyword>
<evidence type="ECO:0000256" key="3">
    <source>
        <dbReference type="PROSITE-ProRule" id="PRU00703"/>
    </source>
</evidence>
<evidence type="ECO:0000259" key="4">
    <source>
        <dbReference type="PROSITE" id="PS51371"/>
    </source>
</evidence>
<dbReference type="CDD" id="cd02205">
    <property type="entry name" value="CBS_pair_SF"/>
    <property type="match status" value="1"/>
</dbReference>
<dbReference type="OrthoDB" id="449052at2759"/>
<keyword evidence="1" id="KW-0677">Repeat</keyword>
<evidence type="ECO:0000313" key="6">
    <source>
        <dbReference type="RefSeq" id="XP_020099095.1"/>
    </source>
</evidence>
<gene>
    <name evidence="6" type="primary">LOC109717641</name>
</gene>
<sequence>MDLRKAEEEDDANSTMAAGGGEVDSSFALRSFLDRIPIASIPDLNLSSKSCVVPELKPDDCVLDAINLMYKNNVSGAMIVENVDTDFQTFVNRHIGFIEFSSLVLWSLEEFSNVNAENKISDHGFLSALEQTSQIARTKIGELAKLFLWEPFFPIYEHDSLFHASLLFSKHHRLNVIPVVNSSNPTVVGFVTQNAALQLLLQSSGLDWFDKITDKALSDFRFKDASRPIFIFSDQSLADVLHIMWEEQLDGVAVVGRKTGTLVGCVRRSDVYLLLEDDSIFGKRKTLTAEDFIKSSARTSDRSSSAEVESDRNTLCLKNEQLPEMTAPVSSRNTDSLKQAMQNLVASRSGCSFMVDESGHVKGFVTARDIISVFSPLCMDSRIDGGSFFSTALEQAGCHVEGGVIIEN</sequence>
<protein>
    <submittedName>
        <fullName evidence="6">SNF1-related protein kinase regulatory subunit gamma-1-like isoform X1</fullName>
    </submittedName>
</protein>
<dbReference type="Proteomes" id="UP000515123">
    <property type="component" value="Linkage group 11"/>
</dbReference>
<dbReference type="SUPFAM" id="SSF54631">
    <property type="entry name" value="CBS-domain pair"/>
    <property type="match status" value="2"/>
</dbReference>
<feature type="domain" description="CBS" evidence="4">
    <location>
        <begin position="224"/>
        <end position="284"/>
    </location>
</feature>
<dbReference type="PANTHER" id="PTHR13780:SF124">
    <property type="entry name" value="OS01G0633400 PROTEIN"/>
    <property type="match status" value="1"/>
</dbReference>
<dbReference type="InterPro" id="IPR000644">
    <property type="entry name" value="CBS_dom"/>
</dbReference>
<feature type="domain" description="CBS" evidence="4">
    <location>
        <begin position="148"/>
        <end position="206"/>
    </location>
</feature>
<name>A0A6P5G1G9_ANACO</name>
<dbReference type="RefSeq" id="XP_020099095.1">
    <property type="nucleotide sequence ID" value="XM_020243506.1"/>
</dbReference>
<dbReference type="PANTHER" id="PTHR13780">
    <property type="entry name" value="AMP-ACTIVATED PROTEIN KINASE, GAMMA REGULATORY SUBUNIT"/>
    <property type="match status" value="1"/>
</dbReference>
<reference evidence="6" key="2">
    <citation type="submission" date="2025-08" db="UniProtKB">
        <authorList>
            <consortium name="RefSeq"/>
        </authorList>
    </citation>
    <scope>IDENTIFICATION</scope>
    <source>
        <tissue evidence="6">Leaf</tissue>
    </source>
</reference>